<evidence type="ECO:0000313" key="2">
    <source>
        <dbReference type="EMBL" id="KAK9947859.1"/>
    </source>
</evidence>
<dbReference type="SUPFAM" id="SSF53474">
    <property type="entry name" value="alpha/beta-Hydrolases"/>
    <property type="match status" value="1"/>
</dbReference>
<dbReference type="Proteomes" id="UP001457282">
    <property type="component" value="Unassembled WGS sequence"/>
</dbReference>
<feature type="domain" description="Serine aminopeptidase S33" evidence="1">
    <location>
        <begin position="94"/>
        <end position="190"/>
    </location>
</feature>
<sequence>MASDDMENVKYEEEFISNSRGKKLFTCKWLPKNNKPPKALIFICHGYGMECRRHHEQQCNQTSPSRLCVYGIDSKAMENRQALRAMSRVLMMLLTTAPTTSQTYVRAKRTRKNEGYSNLENHPYNDIIDVAFKVPERLQEVTLPFIVLHGEDDRVTDTSVSKQLYEVASSYDKTLKLYPNMWHGLLYGEPNENTEIVFSDIINWLDKRSASGKFKVGGRVENG</sequence>
<dbReference type="InterPro" id="IPR022742">
    <property type="entry name" value="Hydrolase_4"/>
</dbReference>
<dbReference type="AlphaFoldDB" id="A0AAW1YFJ5"/>
<dbReference type="InterPro" id="IPR051044">
    <property type="entry name" value="MAG_DAG_Lipase"/>
</dbReference>
<reference evidence="2 3" key="1">
    <citation type="journal article" date="2023" name="G3 (Bethesda)">
        <title>A chromosome-length genome assembly and annotation of blackberry (Rubus argutus, cv. 'Hillquist').</title>
        <authorList>
            <person name="Bruna T."/>
            <person name="Aryal R."/>
            <person name="Dudchenko O."/>
            <person name="Sargent D.J."/>
            <person name="Mead D."/>
            <person name="Buti M."/>
            <person name="Cavallini A."/>
            <person name="Hytonen T."/>
            <person name="Andres J."/>
            <person name="Pham M."/>
            <person name="Weisz D."/>
            <person name="Mascagni F."/>
            <person name="Usai G."/>
            <person name="Natali L."/>
            <person name="Bassil N."/>
            <person name="Fernandez G.E."/>
            <person name="Lomsadze A."/>
            <person name="Armour M."/>
            <person name="Olukolu B."/>
            <person name="Poorten T."/>
            <person name="Britton C."/>
            <person name="Davik J."/>
            <person name="Ashrafi H."/>
            <person name="Aiden E.L."/>
            <person name="Borodovsky M."/>
            <person name="Worthington M."/>
        </authorList>
    </citation>
    <scope>NUCLEOTIDE SEQUENCE [LARGE SCALE GENOMIC DNA]</scope>
    <source>
        <strain evidence="2">PI 553951</strain>
    </source>
</reference>
<dbReference type="InterPro" id="IPR029058">
    <property type="entry name" value="AB_hydrolase_fold"/>
</dbReference>
<evidence type="ECO:0000259" key="1">
    <source>
        <dbReference type="Pfam" id="PF12146"/>
    </source>
</evidence>
<keyword evidence="3" id="KW-1185">Reference proteome</keyword>
<dbReference type="Pfam" id="PF12146">
    <property type="entry name" value="Hydrolase_4"/>
    <property type="match status" value="1"/>
</dbReference>
<proteinExistence type="predicted"/>
<dbReference type="EMBL" id="JBEDUW010000001">
    <property type="protein sequence ID" value="KAK9947859.1"/>
    <property type="molecule type" value="Genomic_DNA"/>
</dbReference>
<gene>
    <name evidence="2" type="ORF">M0R45_003459</name>
</gene>
<evidence type="ECO:0000313" key="3">
    <source>
        <dbReference type="Proteomes" id="UP001457282"/>
    </source>
</evidence>
<dbReference type="PANTHER" id="PTHR11614">
    <property type="entry name" value="PHOSPHOLIPASE-RELATED"/>
    <property type="match status" value="1"/>
</dbReference>
<protein>
    <recommendedName>
        <fullName evidence="1">Serine aminopeptidase S33 domain-containing protein</fullName>
    </recommendedName>
</protein>
<accession>A0AAW1YFJ5</accession>
<organism evidence="2 3">
    <name type="scientific">Rubus argutus</name>
    <name type="common">Southern blackberry</name>
    <dbReference type="NCBI Taxonomy" id="59490"/>
    <lineage>
        <taxon>Eukaryota</taxon>
        <taxon>Viridiplantae</taxon>
        <taxon>Streptophyta</taxon>
        <taxon>Embryophyta</taxon>
        <taxon>Tracheophyta</taxon>
        <taxon>Spermatophyta</taxon>
        <taxon>Magnoliopsida</taxon>
        <taxon>eudicotyledons</taxon>
        <taxon>Gunneridae</taxon>
        <taxon>Pentapetalae</taxon>
        <taxon>rosids</taxon>
        <taxon>fabids</taxon>
        <taxon>Rosales</taxon>
        <taxon>Rosaceae</taxon>
        <taxon>Rosoideae</taxon>
        <taxon>Rosoideae incertae sedis</taxon>
        <taxon>Rubus</taxon>
    </lineage>
</organism>
<comment type="caution">
    <text evidence="2">The sequence shown here is derived from an EMBL/GenBank/DDBJ whole genome shotgun (WGS) entry which is preliminary data.</text>
</comment>
<name>A0AAW1YFJ5_RUBAR</name>
<dbReference type="Gene3D" id="3.40.50.1820">
    <property type="entry name" value="alpha/beta hydrolase"/>
    <property type="match status" value="2"/>
</dbReference>